<dbReference type="Gene3D" id="3.50.50.60">
    <property type="entry name" value="FAD/NAD(P)-binding domain"/>
    <property type="match status" value="1"/>
</dbReference>
<evidence type="ECO:0000256" key="1">
    <source>
        <dbReference type="ARBA" id="ARBA00001917"/>
    </source>
</evidence>
<evidence type="ECO:0000313" key="6">
    <source>
        <dbReference type="Proteomes" id="UP000095651"/>
    </source>
</evidence>
<name>A0A174NQS0_9FIRM</name>
<dbReference type="PANTHER" id="PTHR42917:SF2">
    <property type="entry name" value="2,4-DIENOYL-COA REDUCTASE [(2E)-ENOYL-COA-PRODUCING]"/>
    <property type="match status" value="1"/>
</dbReference>
<organism evidence="5 6">
    <name type="scientific">Hungatella hathewayi</name>
    <dbReference type="NCBI Taxonomy" id="154046"/>
    <lineage>
        <taxon>Bacteria</taxon>
        <taxon>Bacillati</taxon>
        <taxon>Bacillota</taxon>
        <taxon>Clostridia</taxon>
        <taxon>Lachnospirales</taxon>
        <taxon>Lachnospiraceae</taxon>
        <taxon>Hungatella</taxon>
    </lineage>
</organism>
<keyword evidence="4 5" id="KW-0560">Oxidoreductase</keyword>
<evidence type="ECO:0000313" key="5">
    <source>
        <dbReference type="EMBL" id="CUP50973.1"/>
    </source>
</evidence>
<keyword evidence="3" id="KW-0288">FMN</keyword>
<dbReference type="SUPFAM" id="SSF51905">
    <property type="entry name" value="FAD/NAD(P)-binding domain"/>
    <property type="match status" value="1"/>
</dbReference>
<dbReference type="PANTHER" id="PTHR42917">
    <property type="entry name" value="2,4-DIENOYL-COA REDUCTASE"/>
    <property type="match status" value="1"/>
</dbReference>
<evidence type="ECO:0000256" key="2">
    <source>
        <dbReference type="ARBA" id="ARBA00022630"/>
    </source>
</evidence>
<dbReference type="Proteomes" id="UP000095651">
    <property type="component" value="Unassembled WGS sequence"/>
</dbReference>
<dbReference type="GO" id="GO:0008670">
    <property type="term" value="F:2,4-dienoyl-CoA reductase (NADPH) activity"/>
    <property type="evidence" value="ECO:0007669"/>
    <property type="project" value="UniProtKB-EC"/>
</dbReference>
<protein>
    <submittedName>
        <fullName evidence="5">2,4-dienoyl-CoA reductase</fullName>
        <ecNumber evidence="5">1.3.1.34</ecNumber>
    </submittedName>
</protein>
<accession>A0A174NQS0</accession>
<evidence type="ECO:0000256" key="4">
    <source>
        <dbReference type="ARBA" id="ARBA00023002"/>
    </source>
</evidence>
<dbReference type="InterPro" id="IPR051793">
    <property type="entry name" value="NADH:flavin_oxidoreductase"/>
</dbReference>
<reference evidence="5 6" key="1">
    <citation type="submission" date="2015-09" db="EMBL/GenBank/DDBJ databases">
        <authorList>
            <consortium name="Pathogen Informatics"/>
        </authorList>
    </citation>
    <scope>NUCLEOTIDE SEQUENCE [LARGE SCALE GENOMIC DNA]</scope>
    <source>
        <strain evidence="5 6">2789STDY5608850</strain>
    </source>
</reference>
<dbReference type="InterPro" id="IPR036188">
    <property type="entry name" value="FAD/NAD-bd_sf"/>
</dbReference>
<sequence length="109" mass="11387">MKDKAGEDLGMLRKIAVMQKLGGESVGIITSARCIEINETGVVVETPEGKETVACDCVVLAVGSASRDSSALKEASEKAGADFFVIGDAKRARRAIDAIAEGFDTARLV</sequence>
<comment type="cofactor">
    <cofactor evidence="1">
        <name>FMN</name>
        <dbReference type="ChEBI" id="CHEBI:58210"/>
    </cofactor>
</comment>
<proteinExistence type="predicted"/>
<evidence type="ECO:0000256" key="3">
    <source>
        <dbReference type="ARBA" id="ARBA00022643"/>
    </source>
</evidence>
<dbReference type="EMBL" id="CYZE01000044">
    <property type="protein sequence ID" value="CUP50973.1"/>
    <property type="molecule type" value="Genomic_DNA"/>
</dbReference>
<keyword evidence="2" id="KW-0285">Flavoprotein</keyword>
<dbReference type="EC" id="1.3.1.34" evidence="5"/>
<dbReference type="AlphaFoldDB" id="A0A174NQS0"/>
<gene>
    <name evidence="5" type="ORF">ERS852407_06129</name>
</gene>
<dbReference type="Gene3D" id="3.40.50.720">
    <property type="entry name" value="NAD(P)-binding Rossmann-like Domain"/>
    <property type="match status" value="1"/>
</dbReference>